<dbReference type="Proteomes" id="UP001359485">
    <property type="component" value="Unassembled WGS sequence"/>
</dbReference>
<evidence type="ECO:0000313" key="3">
    <source>
        <dbReference type="Proteomes" id="UP001359485"/>
    </source>
</evidence>
<comment type="caution">
    <text evidence="2">The sequence shown here is derived from an EMBL/GenBank/DDBJ whole genome shotgun (WGS) entry which is preliminary data.</text>
</comment>
<dbReference type="EMBL" id="JAWJWF010000045">
    <property type="protein sequence ID" value="KAK6627382.1"/>
    <property type="molecule type" value="Genomic_DNA"/>
</dbReference>
<organism evidence="2 3">
    <name type="scientific">Polyplax serrata</name>
    <name type="common">Common mouse louse</name>
    <dbReference type="NCBI Taxonomy" id="468196"/>
    <lineage>
        <taxon>Eukaryota</taxon>
        <taxon>Metazoa</taxon>
        <taxon>Ecdysozoa</taxon>
        <taxon>Arthropoda</taxon>
        <taxon>Hexapoda</taxon>
        <taxon>Insecta</taxon>
        <taxon>Pterygota</taxon>
        <taxon>Neoptera</taxon>
        <taxon>Paraneoptera</taxon>
        <taxon>Psocodea</taxon>
        <taxon>Troctomorpha</taxon>
        <taxon>Phthiraptera</taxon>
        <taxon>Anoplura</taxon>
        <taxon>Polyplacidae</taxon>
        <taxon>Polyplax</taxon>
    </lineage>
</organism>
<sequence>MPMQQVATSTPKSFFQYTSFWRRNSRGTQPPYLRLRLLLVSTWGGDGVTTASTSSPPPPKSAQQKKRTFRKRSEAAYVNPTWSTQLAIRLARDYTPDLKKRQVRVLYRKTKLPPGQSMKFVNTLEKLVWLWASGVRVYNQNSLQMVSPCNYQRDVTTLSYSLCIRKKQNQESFGNLNHLPHPKFHSLKLVSALQHTKTKRPGKHTCATSEILPYQK</sequence>
<reference evidence="2 3" key="1">
    <citation type="submission" date="2023-09" db="EMBL/GenBank/DDBJ databases">
        <title>Genomes of two closely related lineages of the louse Polyplax serrata with different host specificities.</title>
        <authorList>
            <person name="Martinu J."/>
            <person name="Tarabai H."/>
            <person name="Stefka J."/>
            <person name="Hypsa V."/>
        </authorList>
    </citation>
    <scope>NUCLEOTIDE SEQUENCE [LARGE SCALE GENOMIC DNA]</scope>
    <source>
        <strain evidence="2">98ZLc_SE</strain>
    </source>
</reference>
<accession>A0ABR1ATZ4</accession>
<feature type="region of interest" description="Disordered" evidence="1">
    <location>
        <begin position="48"/>
        <end position="70"/>
    </location>
</feature>
<evidence type="ECO:0000256" key="1">
    <source>
        <dbReference type="SAM" id="MobiDB-lite"/>
    </source>
</evidence>
<name>A0ABR1ATZ4_POLSC</name>
<keyword evidence="3" id="KW-1185">Reference proteome</keyword>
<gene>
    <name evidence="2" type="ORF">RUM44_009859</name>
</gene>
<proteinExistence type="predicted"/>
<protein>
    <submittedName>
        <fullName evidence="2">Uncharacterized protein</fullName>
    </submittedName>
</protein>
<evidence type="ECO:0000313" key="2">
    <source>
        <dbReference type="EMBL" id="KAK6627382.1"/>
    </source>
</evidence>